<comment type="subcellular location">
    <subcellularLocation>
        <location evidence="1">Cell membrane</location>
        <topology evidence="1">Multi-pass membrane protein</topology>
    </subcellularLocation>
</comment>
<organism evidence="8 9">
    <name type="scientific">Chloracidobacterium sp. N</name>
    <dbReference type="NCBI Taxonomy" id="2821540"/>
    <lineage>
        <taxon>Bacteria</taxon>
        <taxon>Pseudomonadati</taxon>
        <taxon>Acidobacteriota</taxon>
        <taxon>Terriglobia</taxon>
        <taxon>Terriglobales</taxon>
        <taxon>Acidobacteriaceae</taxon>
        <taxon>Chloracidobacterium</taxon>
        <taxon>Chloracidobacterium aggregatum</taxon>
    </lineage>
</organism>
<evidence type="ECO:0000259" key="7">
    <source>
        <dbReference type="Pfam" id="PF13396"/>
    </source>
</evidence>
<dbReference type="InterPro" id="IPR027379">
    <property type="entry name" value="CLS_N"/>
</dbReference>
<dbReference type="RefSeq" id="WP_211422158.1">
    <property type="nucleotide sequence ID" value="NZ_CP072642.1"/>
</dbReference>
<name>A0ABX8B147_9BACT</name>
<keyword evidence="4 6" id="KW-1133">Transmembrane helix</keyword>
<evidence type="ECO:0000313" key="9">
    <source>
        <dbReference type="Proteomes" id="UP000677668"/>
    </source>
</evidence>
<keyword evidence="2" id="KW-1003">Cell membrane</keyword>
<gene>
    <name evidence="8" type="ORF">J8C05_10705</name>
</gene>
<feature type="domain" description="Cardiolipin synthase N-terminal" evidence="7">
    <location>
        <begin position="13"/>
        <end position="51"/>
    </location>
</feature>
<reference evidence="8 9" key="1">
    <citation type="submission" date="2021-03" db="EMBL/GenBank/DDBJ databases">
        <title>Genomic and phenotypic characterization of Chloracidobacterium isolates provides evidence for multiple species.</title>
        <authorList>
            <person name="Saini M.K."/>
            <person name="Costas A.M.G."/>
            <person name="Tank M."/>
            <person name="Bryant D.A."/>
        </authorList>
    </citation>
    <scope>NUCLEOTIDE SEQUENCE [LARGE SCALE GENOMIC DNA]</scope>
    <source>
        <strain evidence="8 9">N</strain>
    </source>
</reference>
<evidence type="ECO:0000256" key="6">
    <source>
        <dbReference type="SAM" id="Phobius"/>
    </source>
</evidence>
<evidence type="ECO:0000313" key="8">
    <source>
        <dbReference type="EMBL" id="QUV93817.1"/>
    </source>
</evidence>
<evidence type="ECO:0000256" key="5">
    <source>
        <dbReference type="ARBA" id="ARBA00023136"/>
    </source>
</evidence>
<accession>A0ABX8B147</accession>
<feature type="transmembrane region" description="Helical" evidence="6">
    <location>
        <begin position="31"/>
        <end position="52"/>
    </location>
</feature>
<dbReference type="Proteomes" id="UP000677668">
    <property type="component" value="Chromosome 1"/>
</dbReference>
<keyword evidence="3 6" id="KW-0812">Transmembrane</keyword>
<keyword evidence="9" id="KW-1185">Reference proteome</keyword>
<sequence>MIRYTFWLLTTTLWIIALADALRSGGTLGRKIVSVALIVAFPVIGSLVYLFMLRDWAQGRA</sequence>
<evidence type="ECO:0000256" key="3">
    <source>
        <dbReference type="ARBA" id="ARBA00022692"/>
    </source>
</evidence>
<proteinExistence type="predicted"/>
<protein>
    <submittedName>
        <fullName evidence="8">PLDc N-terminal domain-containing protein</fullName>
    </submittedName>
</protein>
<evidence type="ECO:0000256" key="4">
    <source>
        <dbReference type="ARBA" id="ARBA00022989"/>
    </source>
</evidence>
<evidence type="ECO:0000256" key="2">
    <source>
        <dbReference type="ARBA" id="ARBA00022475"/>
    </source>
</evidence>
<dbReference type="EMBL" id="CP072642">
    <property type="protein sequence ID" value="QUV93817.1"/>
    <property type="molecule type" value="Genomic_DNA"/>
</dbReference>
<keyword evidence="5 6" id="KW-0472">Membrane</keyword>
<dbReference type="Pfam" id="PF13396">
    <property type="entry name" value="PLDc_N"/>
    <property type="match status" value="1"/>
</dbReference>
<evidence type="ECO:0000256" key="1">
    <source>
        <dbReference type="ARBA" id="ARBA00004651"/>
    </source>
</evidence>